<protein>
    <recommendedName>
        <fullName evidence="2">Ubiquitin carboxyl-terminal hydrolase</fullName>
        <ecNumber evidence="2">3.4.19.12</ecNumber>
    </recommendedName>
</protein>
<keyword evidence="2" id="KW-0833">Ubl conjugation pathway</keyword>
<dbReference type="GO" id="GO:0006508">
    <property type="term" value="P:proteolysis"/>
    <property type="evidence" value="ECO:0007669"/>
    <property type="project" value="UniProtKB-KW"/>
</dbReference>
<keyword evidence="2" id="KW-0788">Thiol protease</keyword>
<dbReference type="InterPro" id="IPR038765">
    <property type="entry name" value="Papain-like_cys_pep_sf"/>
</dbReference>
<reference evidence="5" key="1">
    <citation type="submission" date="2021-01" db="UniProtKB">
        <authorList>
            <consortium name="EnsemblMetazoa"/>
        </authorList>
    </citation>
    <scope>IDENTIFICATION</scope>
</reference>
<dbReference type="FunFam" id="3.90.70.10:FF:000083">
    <property type="entry name" value="Uncharacterized protein, isoform B"/>
    <property type="match status" value="1"/>
</dbReference>
<feature type="compositionally biased region" description="Low complexity" evidence="3">
    <location>
        <begin position="245"/>
        <end position="272"/>
    </location>
</feature>
<feature type="region of interest" description="Disordered" evidence="3">
    <location>
        <begin position="245"/>
        <end position="275"/>
    </location>
</feature>
<evidence type="ECO:0000313" key="5">
    <source>
        <dbReference type="EnsemblMetazoa" id="XP_022651169"/>
    </source>
</evidence>
<dbReference type="RefSeq" id="XP_022651169.1">
    <property type="nucleotide sequence ID" value="XM_022795434.1"/>
</dbReference>
<evidence type="ECO:0000313" key="6">
    <source>
        <dbReference type="Proteomes" id="UP000594260"/>
    </source>
</evidence>
<dbReference type="GO" id="GO:0016579">
    <property type="term" value="P:protein deubiquitination"/>
    <property type="evidence" value="ECO:0007669"/>
    <property type="project" value="InterPro"/>
</dbReference>
<dbReference type="EnsemblMetazoa" id="XM_022795435">
    <property type="protein sequence ID" value="XP_022651170"/>
    <property type="gene ID" value="LOC111246207"/>
</dbReference>
<feature type="region of interest" description="Disordered" evidence="3">
    <location>
        <begin position="1"/>
        <end position="78"/>
    </location>
</feature>
<feature type="domain" description="USP" evidence="4">
    <location>
        <begin position="286"/>
        <end position="621"/>
    </location>
</feature>
<evidence type="ECO:0000256" key="2">
    <source>
        <dbReference type="RuleBase" id="RU366025"/>
    </source>
</evidence>
<evidence type="ECO:0000259" key="4">
    <source>
        <dbReference type="PROSITE" id="PS50235"/>
    </source>
</evidence>
<organism evidence="5 6">
    <name type="scientific">Varroa destructor</name>
    <name type="common">Honeybee mite</name>
    <dbReference type="NCBI Taxonomy" id="109461"/>
    <lineage>
        <taxon>Eukaryota</taxon>
        <taxon>Metazoa</taxon>
        <taxon>Ecdysozoa</taxon>
        <taxon>Arthropoda</taxon>
        <taxon>Chelicerata</taxon>
        <taxon>Arachnida</taxon>
        <taxon>Acari</taxon>
        <taxon>Parasitiformes</taxon>
        <taxon>Mesostigmata</taxon>
        <taxon>Gamasina</taxon>
        <taxon>Dermanyssoidea</taxon>
        <taxon>Varroidae</taxon>
        <taxon>Varroa</taxon>
    </lineage>
</organism>
<feature type="compositionally biased region" description="Low complexity" evidence="3">
    <location>
        <begin position="55"/>
        <end position="74"/>
    </location>
</feature>
<proteinExistence type="inferred from homology"/>
<dbReference type="KEGG" id="vde:111246207"/>
<dbReference type="InParanoid" id="A0A7M7JJ41"/>
<dbReference type="PROSITE" id="PS00973">
    <property type="entry name" value="USP_2"/>
    <property type="match status" value="1"/>
</dbReference>
<dbReference type="Gene3D" id="3.90.70.10">
    <property type="entry name" value="Cysteine proteinases"/>
    <property type="match status" value="1"/>
</dbReference>
<keyword evidence="2" id="KW-0645">Protease</keyword>
<dbReference type="OrthoDB" id="265306at2759"/>
<dbReference type="EC" id="3.4.19.12" evidence="2"/>
<comment type="catalytic activity">
    <reaction evidence="1 2">
        <text>Thiol-dependent hydrolysis of ester, thioester, amide, peptide and isopeptide bonds formed by the C-terminal Gly of ubiquitin (a 76-residue protein attached to proteins as an intracellular targeting signal).</text>
        <dbReference type="EC" id="3.4.19.12"/>
    </reaction>
</comment>
<dbReference type="Proteomes" id="UP000594260">
    <property type="component" value="Unplaced"/>
</dbReference>
<dbReference type="EnsemblMetazoa" id="XM_022795434">
    <property type="protein sequence ID" value="XP_022651169"/>
    <property type="gene ID" value="LOC111246207"/>
</dbReference>
<evidence type="ECO:0000256" key="1">
    <source>
        <dbReference type="ARBA" id="ARBA00000707"/>
    </source>
</evidence>
<keyword evidence="2" id="KW-0378">Hydrolase</keyword>
<dbReference type="InterPro" id="IPR028889">
    <property type="entry name" value="USP"/>
</dbReference>
<dbReference type="SUPFAM" id="SSF54001">
    <property type="entry name" value="Cysteine proteinases"/>
    <property type="match status" value="1"/>
</dbReference>
<dbReference type="RefSeq" id="XP_022651170.1">
    <property type="nucleotide sequence ID" value="XM_022795435.1"/>
</dbReference>
<dbReference type="Pfam" id="PF00443">
    <property type="entry name" value="UCH"/>
    <property type="match status" value="1"/>
</dbReference>
<dbReference type="InterPro" id="IPR050185">
    <property type="entry name" value="Ub_carboxyl-term_hydrolase"/>
</dbReference>
<dbReference type="InterPro" id="IPR001394">
    <property type="entry name" value="Peptidase_C19_UCH"/>
</dbReference>
<dbReference type="PROSITE" id="PS00972">
    <property type="entry name" value="USP_1"/>
    <property type="match status" value="1"/>
</dbReference>
<feature type="compositionally biased region" description="Low complexity" evidence="3">
    <location>
        <begin position="1"/>
        <end position="47"/>
    </location>
</feature>
<name>A0A7M7JJ41_VARDE</name>
<evidence type="ECO:0000256" key="3">
    <source>
        <dbReference type="SAM" id="MobiDB-lite"/>
    </source>
</evidence>
<dbReference type="PANTHER" id="PTHR21646:SF23">
    <property type="entry name" value="UBIQUITIN CARBOXYL-TERMINAL HYDROLASE USP2"/>
    <property type="match status" value="1"/>
</dbReference>
<comment type="similarity">
    <text evidence="2">Belongs to the peptidase C19 family.</text>
</comment>
<keyword evidence="6" id="KW-1185">Reference proteome</keyword>
<accession>A0A7M7JJ41</accession>
<dbReference type="CDD" id="cd02674">
    <property type="entry name" value="Peptidase_C19R"/>
    <property type="match status" value="1"/>
</dbReference>
<dbReference type="PANTHER" id="PTHR21646">
    <property type="entry name" value="UBIQUITIN CARBOXYL-TERMINAL HYDROLASE"/>
    <property type="match status" value="1"/>
</dbReference>
<dbReference type="GeneID" id="111246207"/>
<sequence>MSLLSSPSSNWSLPSSRYSAGGASATGSSTLSALSSGISPTTTTSIGLRSKPPRSSLATPTSYFSSSSSIDLQSPTRRKMLLGREDAFERSGPVRLTSYRDLSESRVPTWSSRLERLERSERHERADSLSRGVRRLSITDLSTANSPCLSSSMMSTASPMTSANLDVNSNLTLKKGHERSLSGCSAISGEALAPSPASSDSGLGSRSITPSSSCHYRALGSSNSSVDSIDVPVCPLGRHRLRRVSSVSGESSSGISVGSRSSARSLGSGSSSDTNGNVACPADVVRGLRNLGNSCFMNSIIQCLVHTQLADYFRETGYRVDINTNSPMRGDLAQAFASLVVSIWNSKEGPALSPTEFRSQIQKYAPRFMGYAQQDAQEFLRYLLQGLHEDINRVRVQPRGTCLPDIDDTLSDQAKAAESWRRYLRIDDSRIVDLFVGQLKSTLQCAVCGHKSVTFDPFWDLSLPISDSRCSAHSLQQCLELFTKDEVLDGDEKPTCEECKKRQRMTKQLSIWKCPKILVLHLKRFGNCERYRSKLDTNVQFPLKNLDISEFVSSGGDSHRSKYNLIAVSNHSGSTHSGHYTASCLNPHNRQWYCCNDARVSEINDSSVVSPEAYVLFYELDGSTFSRL</sequence>
<dbReference type="AlphaFoldDB" id="A0A7M7JJ41"/>
<dbReference type="GO" id="GO:0004843">
    <property type="term" value="F:cysteine-type deubiquitinase activity"/>
    <property type="evidence" value="ECO:0007669"/>
    <property type="project" value="UniProtKB-UniRule"/>
</dbReference>
<dbReference type="PROSITE" id="PS50235">
    <property type="entry name" value="USP_3"/>
    <property type="match status" value="1"/>
</dbReference>
<dbReference type="InterPro" id="IPR018200">
    <property type="entry name" value="USP_CS"/>
</dbReference>